<proteinExistence type="predicted"/>
<feature type="domain" description="Methyltransferase FkbM" evidence="1">
    <location>
        <begin position="66"/>
        <end position="214"/>
    </location>
</feature>
<keyword evidence="2" id="KW-0489">Methyltransferase</keyword>
<evidence type="ECO:0000313" key="2">
    <source>
        <dbReference type="EMBL" id="MVO17332.1"/>
    </source>
</evidence>
<dbReference type="SUPFAM" id="SSF53335">
    <property type="entry name" value="S-adenosyl-L-methionine-dependent methyltransferases"/>
    <property type="match status" value="1"/>
</dbReference>
<dbReference type="Gene3D" id="3.40.50.150">
    <property type="entry name" value="Vaccinia Virus protein VP39"/>
    <property type="match status" value="1"/>
</dbReference>
<accession>A0A6L6WNY6</accession>
<evidence type="ECO:0000259" key="1">
    <source>
        <dbReference type="Pfam" id="PF05050"/>
    </source>
</evidence>
<dbReference type="AlphaFoldDB" id="A0A6L6WNY6"/>
<keyword evidence="2" id="KW-0808">Transferase</keyword>
<dbReference type="GO" id="GO:0032259">
    <property type="term" value="P:methylation"/>
    <property type="evidence" value="ECO:0007669"/>
    <property type="project" value="UniProtKB-KW"/>
</dbReference>
<dbReference type="Proteomes" id="UP000478892">
    <property type="component" value="Unassembled WGS sequence"/>
</dbReference>
<dbReference type="EMBL" id="WQLV01000010">
    <property type="protein sequence ID" value="MVO17332.1"/>
    <property type="molecule type" value="Genomic_DNA"/>
</dbReference>
<name>A0A6L6WNY6_9RHOB</name>
<keyword evidence="3" id="KW-1185">Reference proteome</keyword>
<organism evidence="2 3">
    <name type="scientific">Parasedimentitalea huanghaiensis</name>
    <dbReference type="NCBI Taxonomy" id="2682100"/>
    <lineage>
        <taxon>Bacteria</taxon>
        <taxon>Pseudomonadati</taxon>
        <taxon>Pseudomonadota</taxon>
        <taxon>Alphaproteobacteria</taxon>
        <taxon>Rhodobacterales</taxon>
        <taxon>Paracoccaceae</taxon>
        <taxon>Parasedimentitalea</taxon>
    </lineage>
</organism>
<gene>
    <name evidence="2" type="ORF">GO984_16075</name>
</gene>
<dbReference type="GO" id="GO:0008168">
    <property type="term" value="F:methyltransferase activity"/>
    <property type="evidence" value="ECO:0007669"/>
    <property type="project" value="UniProtKB-KW"/>
</dbReference>
<sequence>MHLNSTKFVSCRGVRIPLDEKIITPKVEKKLQAEFYETPEVIGLPKFIQKQDRVLELGSGIGFISTYLAKVLGVSHVTCVEANPHLCEFISHVHAANGVSTANVRNVLALSDDAELPADNTVPFYVTDPFWSSSLNRPSKASYNTIDVPVVRLSKIIAEVKPSVIVCDIEGGEVDLFENVELAGVSRIYMELHTRKCGGSGIIKVFESMHRHGFFYHQRVSSEGAVLFQKL</sequence>
<dbReference type="RefSeq" id="WP_157023638.1">
    <property type="nucleotide sequence ID" value="NZ_WQLV01000010.1"/>
</dbReference>
<dbReference type="NCBIfam" id="TIGR01444">
    <property type="entry name" value="fkbM_fam"/>
    <property type="match status" value="1"/>
</dbReference>
<dbReference type="CDD" id="cd02440">
    <property type="entry name" value="AdoMet_MTases"/>
    <property type="match status" value="1"/>
</dbReference>
<evidence type="ECO:0000313" key="3">
    <source>
        <dbReference type="Proteomes" id="UP000478892"/>
    </source>
</evidence>
<dbReference type="InterPro" id="IPR006342">
    <property type="entry name" value="FkbM_mtfrase"/>
</dbReference>
<comment type="caution">
    <text evidence="2">The sequence shown here is derived from an EMBL/GenBank/DDBJ whole genome shotgun (WGS) entry which is preliminary data.</text>
</comment>
<reference evidence="2 3" key="1">
    <citation type="submission" date="2019-12" db="EMBL/GenBank/DDBJ databases">
        <authorList>
            <person name="Zhang Y.-J."/>
        </authorList>
    </citation>
    <scope>NUCLEOTIDE SEQUENCE [LARGE SCALE GENOMIC DNA]</scope>
    <source>
        <strain evidence="2 3">CY05</strain>
    </source>
</reference>
<protein>
    <submittedName>
        <fullName evidence="2">FkbM family methyltransferase</fullName>
    </submittedName>
</protein>
<dbReference type="Pfam" id="PF05050">
    <property type="entry name" value="Methyltransf_21"/>
    <property type="match status" value="1"/>
</dbReference>
<dbReference type="InterPro" id="IPR029063">
    <property type="entry name" value="SAM-dependent_MTases_sf"/>
</dbReference>